<dbReference type="Gene3D" id="3.90.226.10">
    <property type="entry name" value="2-enoyl-CoA Hydratase, Chain A, domain 1"/>
    <property type="match status" value="1"/>
</dbReference>
<keyword evidence="3" id="KW-0456">Lyase</keyword>
<reference evidence="3 4" key="1">
    <citation type="submission" date="2021-03" db="EMBL/GenBank/DDBJ databases">
        <title>Sequencing the genomes of 1000 actinobacteria strains.</title>
        <authorList>
            <person name="Klenk H.-P."/>
        </authorList>
    </citation>
    <scope>NUCLEOTIDE SEQUENCE [LARGE SCALE GENOMIC DNA]</scope>
    <source>
        <strain evidence="3 4">DSM 45256</strain>
    </source>
</reference>
<dbReference type="Proteomes" id="UP001519295">
    <property type="component" value="Unassembled WGS sequence"/>
</dbReference>
<dbReference type="PANTHER" id="PTHR43802">
    <property type="entry name" value="ENOYL-COA HYDRATASE"/>
    <property type="match status" value="1"/>
</dbReference>
<dbReference type="Pfam" id="PF00378">
    <property type="entry name" value="ECH_1"/>
    <property type="match status" value="1"/>
</dbReference>
<dbReference type="RefSeq" id="WP_307862617.1">
    <property type="nucleotide sequence ID" value="NZ_JAGINU010000001.1"/>
</dbReference>
<dbReference type="CDD" id="cd06558">
    <property type="entry name" value="crotonase-like"/>
    <property type="match status" value="1"/>
</dbReference>
<proteinExistence type="inferred from homology"/>
<organism evidence="3 4">
    <name type="scientific">Pseudonocardia parietis</name>
    <dbReference type="NCBI Taxonomy" id="570936"/>
    <lineage>
        <taxon>Bacteria</taxon>
        <taxon>Bacillati</taxon>
        <taxon>Actinomycetota</taxon>
        <taxon>Actinomycetes</taxon>
        <taxon>Pseudonocardiales</taxon>
        <taxon>Pseudonocardiaceae</taxon>
        <taxon>Pseudonocardia</taxon>
    </lineage>
</organism>
<dbReference type="EMBL" id="JAGINU010000001">
    <property type="protein sequence ID" value="MBP2369785.1"/>
    <property type="molecule type" value="Genomic_DNA"/>
</dbReference>
<dbReference type="PROSITE" id="PS00166">
    <property type="entry name" value="ENOYL_COA_HYDRATASE"/>
    <property type="match status" value="1"/>
</dbReference>
<comment type="caution">
    <text evidence="3">The sequence shown here is derived from an EMBL/GenBank/DDBJ whole genome shotgun (WGS) entry which is preliminary data.</text>
</comment>
<comment type="similarity">
    <text evidence="1 2">Belongs to the enoyl-CoA hydratase/isomerase family.</text>
</comment>
<dbReference type="InterPro" id="IPR001753">
    <property type="entry name" value="Enoyl-CoA_hydra/iso"/>
</dbReference>
<evidence type="ECO:0000256" key="1">
    <source>
        <dbReference type="ARBA" id="ARBA00005254"/>
    </source>
</evidence>
<dbReference type="Gene3D" id="1.10.12.10">
    <property type="entry name" value="Lyase 2-enoyl-coa Hydratase, Chain A, domain 2"/>
    <property type="match status" value="1"/>
</dbReference>
<dbReference type="InterPro" id="IPR018376">
    <property type="entry name" value="Enoyl-CoA_hyd/isom_CS"/>
</dbReference>
<evidence type="ECO:0000256" key="2">
    <source>
        <dbReference type="RuleBase" id="RU003707"/>
    </source>
</evidence>
<accession>A0ABS4W0Q0</accession>
<dbReference type="EC" id="4.2.1.17" evidence="3"/>
<evidence type="ECO:0000313" key="3">
    <source>
        <dbReference type="EMBL" id="MBP2369785.1"/>
    </source>
</evidence>
<evidence type="ECO:0000313" key="4">
    <source>
        <dbReference type="Proteomes" id="UP001519295"/>
    </source>
</evidence>
<dbReference type="PANTHER" id="PTHR43802:SF1">
    <property type="entry name" value="IP11341P-RELATED"/>
    <property type="match status" value="1"/>
</dbReference>
<protein>
    <submittedName>
        <fullName evidence="3">Enoyl-CoA hydratase</fullName>
        <ecNumber evidence="3">4.2.1.17</ecNumber>
    </submittedName>
</protein>
<dbReference type="InterPro" id="IPR014748">
    <property type="entry name" value="Enoyl-CoA_hydra_C"/>
</dbReference>
<dbReference type="InterPro" id="IPR029045">
    <property type="entry name" value="ClpP/crotonase-like_dom_sf"/>
</dbReference>
<dbReference type="SUPFAM" id="SSF52096">
    <property type="entry name" value="ClpP/crotonase"/>
    <property type="match status" value="1"/>
</dbReference>
<dbReference type="GO" id="GO:0004300">
    <property type="term" value="F:enoyl-CoA hydratase activity"/>
    <property type="evidence" value="ECO:0007669"/>
    <property type="project" value="UniProtKB-EC"/>
</dbReference>
<sequence length="258" mass="26603">MTTPTPTTTDAPVLVERRGAVTVVTINRPHAANSLDGPTMSGLGRAFAEAESDDAVSVVVLTAAGDRIFCAGMDLKAFLAGGMEVDGPGLDVLTARVYPKPVVAAINGTAVGGGLELALACDLLVASEKAKFGLPEVSRGLIAAGGGTRLPRRIPLAHALELGLTGEPVGAERVREMGLVNRVVPAAEVLPTALALAERIAANGPLALRVTKELMYAEIGDPDREALAAAVKPVFDSADAREGARAFAEKRAPRWTGR</sequence>
<keyword evidence="4" id="KW-1185">Reference proteome</keyword>
<name>A0ABS4W0Q0_9PSEU</name>
<gene>
    <name evidence="3" type="ORF">JOF36_005481</name>
</gene>